<feature type="transmembrane region" description="Helical" evidence="1">
    <location>
        <begin position="188"/>
        <end position="207"/>
    </location>
</feature>
<dbReference type="OrthoDB" id="181124at2"/>
<feature type="transmembrane region" description="Helical" evidence="1">
    <location>
        <begin position="143"/>
        <end position="168"/>
    </location>
</feature>
<evidence type="ECO:0000256" key="1">
    <source>
        <dbReference type="SAM" id="Phobius"/>
    </source>
</evidence>
<evidence type="ECO:0008006" key="4">
    <source>
        <dbReference type="Google" id="ProtNLM"/>
    </source>
</evidence>
<reference evidence="2 3" key="1">
    <citation type="submission" date="2019-07" db="EMBL/GenBank/DDBJ databases">
        <title>Whole genome shotgun sequence of Brevifollis gellanilyticus NBRC 108608.</title>
        <authorList>
            <person name="Hosoyama A."/>
            <person name="Uohara A."/>
            <person name="Ohji S."/>
            <person name="Ichikawa N."/>
        </authorList>
    </citation>
    <scope>NUCLEOTIDE SEQUENCE [LARGE SCALE GENOMIC DNA]</scope>
    <source>
        <strain evidence="2 3">NBRC 108608</strain>
    </source>
</reference>
<feature type="transmembrane region" description="Helical" evidence="1">
    <location>
        <begin position="112"/>
        <end position="131"/>
    </location>
</feature>
<dbReference type="EMBL" id="BKAG01000005">
    <property type="protein sequence ID" value="GEP41729.1"/>
    <property type="molecule type" value="Genomic_DNA"/>
</dbReference>
<keyword evidence="3" id="KW-1185">Reference proteome</keyword>
<evidence type="ECO:0000313" key="2">
    <source>
        <dbReference type="EMBL" id="GEP41729.1"/>
    </source>
</evidence>
<feature type="transmembrane region" description="Helical" evidence="1">
    <location>
        <begin position="30"/>
        <end position="51"/>
    </location>
</feature>
<keyword evidence="1" id="KW-0812">Transmembrane</keyword>
<feature type="transmembrane region" description="Helical" evidence="1">
    <location>
        <begin position="358"/>
        <end position="379"/>
    </location>
</feature>
<dbReference type="AlphaFoldDB" id="A0A512M4S9"/>
<proteinExistence type="predicted"/>
<keyword evidence="1" id="KW-1133">Transmembrane helix</keyword>
<sequence length="576" mass="65584">MSVEQVAAHATVTRMAATASPSASPPRSLPWKQCLGMLAVLGAIFGLYRLVRLPAEKLIFPDYAGSFLLAALVKNLSHWPFWLGAGLGGLFAWQNREWRTWRGFFPGGKVHYVAWAIIVILTWTTALYPYNYFYGQAHLLDRVIILILGVAALRRPSALPLLMFGVMYSYLQWRGAGLSDAEFTNRKMILDMAYMLGAAGLARPWIVRWFPQHLPALTVAFVGANIIHYWMPGLAKLEIGQNWLDWTLHDDLYNLTVSTFLYGWNALWDQAGVIRLHETLQPFGLPLKLFVIFVEVALLAAFWNRRWFVLLAVGRAMLHMGILVFSGDTFWNWILTQLAIVAAFWSKPSDDEDAAKNHPGSVALFSLPMMLTAMAYMLITAHSHKASTLAWFDSQITERYALHAVMEDGRRLYITPTFFEPYDFPMIQAQYHYLQLADGGAKGEKILTRTFGAIHEWEKAHEMRGVTDVEQARALVQKLGTLGKKPADDVKLIPYFDKFIRTWMKNYQAHKGTLADVLHFLSPPLHAYVYSTQPPDKTYHGEPGVKKVEVEFERILFDGKAFHDLDRRVIREITME</sequence>
<accession>A0A512M4S9</accession>
<feature type="transmembrane region" description="Helical" evidence="1">
    <location>
        <begin position="330"/>
        <end position="346"/>
    </location>
</feature>
<comment type="caution">
    <text evidence="2">The sequence shown here is derived from an EMBL/GenBank/DDBJ whole genome shotgun (WGS) entry which is preliminary data.</text>
</comment>
<evidence type="ECO:0000313" key="3">
    <source>
        <dbReference type="Proteomes" id="UP000321577"/>
    </source>
</evidence>
<organism evidence="2 3">
    <name type="scientific">Brevifollis gellanilyticus</name>
    <dbReference type="NCBI Taxonomy" id="748831"/>
    <lineage>
        <taxon>Bacteria</taxon>
        <taxon>Pseudomonadati</taxon>
        <taxon>Verrucomicrobiota</taxon>
        <taxon>Verrucomicrobiia</taxon>
        <taxon>Verrucomicrobiales</taxon>
        <taxon>Verrucomicrobiaceae</taxon>
    </lineage>
</organism>
<gene>
    <name evidence="2" type="ORF">BGE01nite_10200</name>
</gene>
<keyword evidence="1" id="KW-0472">Membrane</keyword>
<protein>
    <recommendedName>
        <fullName evidence="4">HTTM domain-containing protein</fullName>
    </recommendedName>
</protein>
<feature type="transmembrane region" description="Helical" evidence="1">
    <location>
        <begin position="280"/>
        <end position="301"/>
    </location>
</feature>
<feature type="transmembrane region" description="Helical" evidence="1">
    <location>
        <begin position="214"/>
        <end position="232"/>
    </location>
</feature>
<feature type="transmembrane region" description="Helical" evidence="1">
    <location>
        <begin position="63"/>
        <end position="92"/>
    </location>
</feature>
<name>A0A512M4S9_9BACT</name>
<dbReference type="Proteomes" id="UP000321577">
    <property type="component" value="Unassembled WGS sequence"/>
</dbReference>